<dbReference type="SUPFAM" id="SSF55729">
    <property type="entry name" value="Acyl-CoA N-acyltransferases (Nat)"/>
    <property type="match status" value="1"/>
</dbReference>
<gene>
    <name evidence="2" type="ORF">ATJ78_0979</name>
</gene>
<keyword evidence="3" id="KW-1185">Reference proteome</keyword>
<dbReference type="Gene3D" id="3.40.630.30">
    <property type="match status" value="1"/>
</dbReference>
<dbReference type="Proteomes" id="UP000221369">
    <property type="component" value="Unassembled WGS sequence"/>
</dbReference>
<evidence type="ECO:0000259" key="1">
    <source>
        <dbReference type="PROSITE" id="PS51186"/>
    </source>
</evidence>
<dbReference type="InterPro" id="IPR000182">
    <property type="entry name" value="GNAT_dom"/>
</dbReference>
<reference evidence="2 3" key="1">
    <citation type="submission" date="2017-10" db="EMBL/GenBank/DDBJ databases">
        <title>Sequencing the genomes of 1000 actinobacteria strains.</title>
        <authorList>
            <person name="Klenk H.-P."/>
        </authorList>
    </citation>
    <scope>NUCLEOTIDE SEQUENCE [LARGE SCALE GENOMIC DNA]</scope>
    <source>
        <strain evidence="2 3">DSM 21798</strain>
    </source>
</reference>
<organism evidence="2 3">
    <name type="scientific">Paramicrobacterium agarici</name>
    <dbReference type="NCBI Taxonomy" id="630514"/>
    <lineage>
        <taxon>Bacteria</taxon>
        <taxon>Bacillati</taxon>
        <taxon>Actinomycetota</taxon>
        <taxon>Actinomycetes</taxon>
        <taxon>Micrococcales</taxon>
        <taxon>Microbacteriaceae</taxon>
        <taxon>Paramicrobacterium</taxon>
    </lineage>
</organism>
<dbReference type="PANTHER" id="PTHR43792:SF1">
    <property type="entry name" value="N-ACETYLTRANSFERASE DOMAIN-CONTAINING PROTEIN"/>
    <property type="match status" value="1"/>
</dbReference>
<dbReference type="InterPro" id="IPR016181">
    <property type="entry name" value="Acyl_CoA_acyltransferase"/>
</dbReference>
<sequence length="197" mass="22318">MTETFANTALPVRTERLTLRKATEADTEAVRSYRQHSDVSMWMPSDGLDADAFRSRFCEPAKLDGKLVIERDGAIIGDIMVAIADGWAQDEVRERAQNVQAELGWCLAPSAQGRGFALEAMTEVLRICFTDLGLRRVTAGCFADNEPSWRLMERLHMRRENHTVRESLHRTLGWLDGFEYALLADEWAERTATTDPQ</sequence>
<accession>A0A2A9DVX2</accession>
<dbReference type="InterPro" id="IPR051531">
    <property type="entry name" value="N-acetyltransferase"/>
</dbReference>
<proteinExistence type="predicted"/>
<dbReference type="GO" id="GO:0016747">
    <property type="term" value="F:acyltransferase activity, transferring groups other than amino-acyl groups"/>
    <property type="evidence" value="ECO:0007669"/>
    <property type="project" value="InterPro"/>
</dbReference>
<protein>
    <submittedName>
        <fullName evidence="2">RimJ/RimL family protein N-acetyltransferase</fullName>
    </submittedName>
</protein>
<evidence type="ECO:0000313" key="2">
    <source>
        <dbReference type="EMBL" id="PFG30059.1"/>
    </source>
</evidence>
<dbReference type="PROSITE" id="PS51186">
    <property type="entry name" value="GNAT"/>
    <property type="match status" value="1"/>
</dbReference>
<dbReference type="PANTHER" id="PTHR43792">
    <property type="entry name" value="GNAT FAMILY, PUTATIVE (AFU_ORTHOLOGUE AFUA_3G00765)-RELATED-RELATED"/>
    <property type="match status" value="1"/>
</dbReference>
<evidence type="ECO:0000313" key="3">
    <source>
        <dbReference type="Proteomes" id="UP000221369"/>
    </source>
</evidence>
<keyword evidence="2" id="KW-0808">Transferase</keyword>
<name>A0A2A9DVX2_9MICO</name>
<dbReference type="EMBL" id="PDJE01000001">
    <property type="protein sequence ID" value="PFG30059.1"/>
    <property type="molecule type" value="Genomic_DNA"/>
</dbReference>
<comment type="caution">
    <text evidence="2">The sequence shown here is derived from an EMBL/GenBank/DDBJ whole genome shotgun (WGS) entry which is preliminary data.</text>
</comment>
<dbReference type="Pfam" id="PF13302">
    <property type="entry name" value="Acetyltransf_3"/>
    <property type="match status" value="1"/>
</dbReference>
<feature type="domain" description="N-acetyltransferase" evidence="1">
    <location>
        <begin position="17"/>
        <end position="185"/>
    </location>
</feature>
<dbReference type="AlphaFoldDB" id="A0A2A9DVX2"/>
<dbReference type="RefSeq" id="WP_098406569.1">
    <property type="nucleotide sequence ID" value="NZ_PDJE01000001.1"/>
</dbReference>